<dbReference type="RefSeq" id="WP_011390312.1">
    <property type="nucleotide sequence ID" value="NC_007643.1"/>
</dbReference>
<evidence type="ECO:0000313" key="4">
    <source>
        <dbReference type="EMBL" id="ABC23359.1"/>
    </source>
</evidence>
<evidence type="ECO:0000313" key="5">
    <source>
        <dbReference type="Proteomes" id="UP000001929"/>
    </source>
</evidence>
<proteinExistence type="predicted"/>
<evidence type="ECO:0000259" key="3">
    <source>
        <dbReference type="Pfam" id="PF14403"/>
    </source>
</evidence>
<dbReference type="AlphaFoldDB" id="Q2RR86"/>
<dbReference type="STRING" id="269796.Rru_A2559"/>
<feature type="region of interest" description="Disordered" evidence="1">
    <location>
        <begin position="863"/>
        <end position="907"/>
    </location>
</feature>
<accession>Q2RR86</accession>
<dbReference type="SUPFAM" id="SSF56059">
    <property type="entry name" value="Glutathione synthetase ATP-binding domain-like"/>
    <property type="match status" value="1"/>
</dbReference>
<feature type="compositionally biased region" description="Pro residues" evidence="1">
    <location>
        <begin position="868"/>
        <end position="877"/>
    </location>
</feature>
<dbReference type="PANTHER" id="PTHR34595:SF2">
    <property type="entry name" value="BLR2978 PROTEIN"/>
    <property type="match status" value="1"/>
</dbReference>
<dbReference type="EnsemblBacteria" id="ABC23359">
    <property type="protein sequence ID" value="ABC23359"/>
    <property type="gene ID" value="Rru_A2559"/>
</dbReference>
<dbReference type="Pfam" id="PF14403">
    <property type="entry name" value="CP_ATPgrasp_2"/>
    <property type="match status" value="1"/>
</dbReference>
<reference evidence="4 5" key="1">
    <citation type="journal article" date="2011" name="Stand. Genomic Sci.">
        <title>Complete genome sequence of Rhodospirillum rubrum type strain (S1).</title>
        <authorList>
            <person name="Munk A.C."/>
            <person name="Copeland A."/>
            <person name="Lucas S."/>
            <person name="Lapidus A."/>
            <person name="Del Rio T.G."/>
            <person name="Barry K."/>
            <person name="Detter J.C."/>
            <person name="Hammon N."/>
            <person name="Israni S."/>
            <person name="Pitluck S."/>
            <person name="Brettin T."/>
            <person name="Bruce D."/>
            <person name="Han C."/>
            <person name="Tapia R."/>
            <person name="Gilna P."/>
            <person name="Schmutz J."/>
            <person name="Larimer F."/>
            <person name="Land M."/>
            <person name="Kyrpides N.C."/>
            <person name="Mavromatis K."/>
            <person name="Richardson P."/>
            <person name="Rohde M."/>
            <person name="Goker M."/>
            <person name="Klenk H.P."/>
            <person name="Zhang Y."/>
            <person name="Roberts G.P."/>
            <person name="Reslewic S."/>
            <person name="Schwartz D.C."/>
        </authorList>
    </citation>
    <scope>NUCLEOTIDE SEQUENCE [LARGE SCALE GENOMIC DNA]</scope>
    <source>
        <strain evidence="5">ATCC 11170 / ATH 1.1.1 / DSM 467 / LMG 4362 / NCIMB 8255 / S1</strain>
    </source>
</reference>
<feature type="domain" description="Circularly permuted ATP-grasp type 2" evidence="3">
    <location>
        <begin position="95"/>
        <end position="470"/>
    </location>
</feature>
<dbReference type="EMBL" id="CP000230">
    <property type="protein sequence ID" value="ABC23359.1"/>
    <property type="molecule type" value="Genomic_DNA"/>
</dbReference>
<protein>
    <submittedName>
        <fullName evidence="4">Uncharacterized protein</fullName>
    </submittedName>
</protein>
<name>Q2RR86_RHORT</name>
<dbReference type="PhylomeDB" id="Q2RR86"/>
<organism evidence="4 5">
    <name type="scientific">Rhodospirillum rubrum (strain ATCC 11170 / ATH 1.1.1 / DSM 467 / LMG 4362 / NCIMB 8255 / S1)</name>
    <dbReference type="NCBI Taxonomy" id="269796"/>
    <lineage>
        <taxon>Bacteria</taxon>
        <taxon>Pseudomonadati</taxon>
        <taxon>Pseudomonadota</taxon>
        <taxon>Alphaproteobacteria</taxon>
        <taxon>Rhodospirillales</taxon>
        <taxon>Rhodospirillaceae</taxon>
        <taxon>Rhodospirillum</taxon>
    </lineage>
</organism>
<dbReference type="InterPro" id="IPR025841">
    <property type="entry name" value="CP_ATPgrasp_2"/>
</dbReference>
<dbReference type="KEGG" id="rru:Rru_A2559"/>
<dbReference type="Gene3D" id="3.30.1490.270">
    <property type="match status" value="1"/>
</dbReference>
<feature type="domain" description="DUF403" evidence="2">
    <location>
        <begin position="520"/>
        <end position="838"/>
    </location>
</feature>
<dbReference type="eggNOG" id="COG2307">
    <property type="taxonomic scope" value="Bacteria"/>
</dbReference>
<dbReference type="eggNOG" id="COG2308">
    <property type="taxonomic scope" value="Bacteria"/>
</dbReference>
<dbReference type="Gene3D" id="3.40.50.11290">
    <property type="match status" value="1"/>
</dbReference>
<sequence>MTANQTAALQAFLPGMDLPAYQAPSGFDEMVEADGSLRPRWRPFMELLAAQPPGEMARRWDRGLRLIRDAGMTHTAPGGPTDGTPARPWTLDPVPLLLDAREWGYIEYALTQRATLFNAVLADLYGNRALLNEAQVPPALVHANPGFLRPLHGVKPKDGTFLHFYAADLARAPDGRWWVVNDRTETPSGAGYALENRLIISRILPDFYRATEVQRLAPYFMKLRENLTRLAPRPIDNPRIVVWTPGPYNATHPEHAYLARYLGLTLVEGEDMTTRDRRVYLKTLEGLKQVDVIIRHNGGGFCDPLELRGESTLGVPGLVEAVHAGTVTVANAIGSRLVEAPAFMPFLPALCRRLLGQELVMPSLATWWCGQERESRYVRDHLDDLVVRPAFNVHAPPIAVNRLDAKARATLLADLAARPWAYVGQEAAMVSTTPVWEGGRLTPRPMIMRVHLAAYGDSYVVMPGGLTRVAPPGVDDQPWRINADRDGGAKDTWVLSDEPVAPITLLRDNAEPPRRGSRDLPSRVTDNTFWLGRYAERCEDTARLLRKACMLAAENGFGEPELAVVLSVMAGLGHLPVEEDYSEPTVQEAALRILLSINADPEEPLGLVANLANLRRAANAVRDRLSVDTWRVVTRLCEAPFDAPGTRGPLDLETPQSQLDGLIMTLLALDGLALENMTRGLGWRFLDIGRRLERAHHVLDLLSAPLIADTADIGPALDVILDINDSAMTYRSRYLSLPSPAPVLDILLSDESNPRSLGYQVALLAEHMEVLAPDQAFGLRTEEQRLMIRLLASVRATDPRAITLDPKPEAGQIALSSLLSDLRDGLSGLGHALTLHYFAHAVETRADIAGHPDLESAQADHAATLRPPIHPIPPKPESAPVSPQRAAPPSPPAPSLAVPGPQPEAKA</sequence>
<dbReference type="PANTHER" id="PTHR34595">
    <property type="entry name" value="BLR5612 PROTEIN"/>
    <property type="match status" value="1"/>
</dbReference>
<evidence type="ECO:0000256" key="1">
    <source>
        <dbReference type="SAM" id="MobiDB-lite"/>
    </source>
</evidence>
<dbReference type="InterPro" id="IPR051680">
    <property type="entry name" value="ATP-dep_Glu-Cys_Ligase-2"/>
</dbReference>
<keyword evidence="5" id="KW-1185">Reference proteome</keyword>
<dbReference type="HOGENOM" id="CLU_013951_0_0_5"/>
<dbReference type="InterPro" id="IPR007296">
    <property type="entry name" value="DUF403"/>
</dbReference>
<dbReference type="Pfam" id="PF04168">
    <property type="entry name" value="Alpha-E"/>
    <property type="match status" value="1"/>
</dbReference>
<dbReference type="Proteomes" id="UP000001929">
    <property type="component" value="Chromosome"/>
</dbReference>
<gene>
    <name evidence="4" type="ordered locus">Rru_A2559</name>
</gene>
<evidence type="ECO:0000259" key="2">
    <source>
        <dbReference type="Pfam" id="PF04168"/>
    </source>
</evidence>
<dbReference type="PATRIC" id="fig|269796.9.peg.2667"/>